<evidence type="ECO:0000313" key="2">
    <source>
        <dbReference type="EMBL" id="VCX10474.1"/>
    </source>
</evidence>
<feature type="region of interest" description="Disordered" evidence="1">
    <location>
        <begin position="1"/>
        <end position="22"/>
    </location>
</feature>
<evidence type="ECO:0000313" key="3">
    <source>
        <dbReference type="Proteomes" id="UP000269945"/>
    </source>
</evidence>
<dbReference type="Proteomes" id="UP000269945">
    <property type="component" value="Unassembled WGS sequence"/>
</dbReference>
<accession>A0A9X9M058</accession>
<evidence type="ECO:0000256" key="1">
    <source>
        <dbReference type="SAM" id="MobiDB-lite"/>
    </source>
</evidence>
<name>A0A9X9M058_GULGU</name>
<protein>
    <submittedName>
        <fullName evidence="2">Uncharacterized protein</fullName>
    </submittedName>
</protein>
<sequence length="22" mass="2329">MGTPDVVYALIPDSTQLPGPKE</sequence>
<dbReference type="EMBL" id="CYRY02033655">
    <property type="protein sequence ID" value="VCX10474.1"/>
    <property type="molecule type" value="Genomic_DNA"/>
</dbReference>
<proteinExistence type="predicted"/>
<keyword evidence="3" id="KW-1185">Reference proteome</keyword>
<comment type="caution">
    <text evidence="2">The sequence shown here is derived from an EMBL/GenBank/DDBJ whole genome shotgun (WGS) entry which is preliminary data.</text>
</comment>
<feature type="compositionally biased region" description="Polar residues" evidence="1">
    <location>
        <begin position="13"/>
        <end position="22"/>
    </location>
</feature>
<dbReference type="AlphaFoldDB" id="A0A9X9M058"/>
<organism evidence="2 3">
    <name type="scientific">Gulo gulo</name>
    <name type="common">Wolverine</name>
    <name type="synonym">Gluton</name>
    <dbReference type="NCBI Taxonomy" id="48420"/>
    <lineage>
        <taxon>Eukaryota</taxon>
        <taxon>Metazoa</taxon>
        <taxon>Chordata</taxon>
        <taxon>Craniata</taxon>
        <taxon>Vertebrata</taxon>
        <taxon>Euteleostomi</taxon>
        <taxon>Mammalia</taxon>
        <taxon>Eutheria</taxon>
        <taxon>Laurasiatheria</taxon>
        <taxon>Carnivora</taxon>
        <taxon>Caniformia</taxon>
        <taxon>Musteloidea</taxon>
        <taxon>Mustelidae</taxon>
        <taxon>Guloninae</taxon>
        <taxon>Gulo</taxon>
    </lineage>
</organism>
<gene>
    <name evidence="2" type="ORF">BN2614_LOCUS1</name>
</gene>
<reference evidence="2 3" key="1">
    <citation type="submission" date="2018-10" db="EMBL/GenBank/DDBJ databases">
        <authorList>
            <person name="Ekblom R."/>
            <person name="Jareborg N."/>
        </authorList>
    </citation>
    <scope>NUCLEOTIDE SEQUENCE [LARGE SCALE GENOMIC DNA]</scope>
    <source>
        <tissue evidence="2">Muscle</tissue>
    </source>
</reference>